<protein>
    <submittedName>
        <fullName evidence="1">Uncharacterized protein</fullName>
    </submittedName>
</protein>
<dbReference type="EMBL" id="LAZR01006615">
    <property type="protein sequence ID" value="KKM90868.1"/>
    <property type="molecule type" value="Genomic_DNA"/>
</dbReference>
<dbReference type="AlphaFoldDB" id="A0A0F9LBT8"/>
<organism evidence="1">
    <name type="scientific">marine sediment metagenome</name>
    <dbReference type="NCBI Taxonomy" id="412755"/>
    <lineage>
        <taxon>unclassified sequences</taxon>
        <taxon>metagenomes</taxon>
        <taxon>ecological metagenomes</taxon>
    </lineage>
</organism>
<evidence type="ECO:0000313" key="1">
    <source>
        <dbReference type="EMBL" id="KKM90868.1"/>
    </source>
</evidence>
<name>A0A0F9LBT8_9ZZZZ</name>
<gene>
    <name evidence="1" type="ORF">LCGC14_1234200</name>
</gene>
<accession>A0A0F9LBT8</accession>
<proteinExistence type="predicted"/>
<feature type="non-terminal residue" evidence="1">
    <location>
        <position position="1"/>
    </location>
</feature>
<comment type="caution">
    <text evidence="1">The sequence shown here is derived from an EMBL/GenBank/DDBJ whole genome shotgun (WGS) entry which is preliminary data.</text>
</comment>
<sequence>QGVSASGRMALLGTPANLPNAATAWDSDPASVQDMQLALTFTPQEIGFIHLKVMLAKPSTTVYVDPLAVIS</sequence>
<reference evidence="1" key="1">
    <citation type="journal article" date="2015" name="Nature">
        <title>Complex archaea that bridge the gap between prokaryotes and eukaryotes.</title>
        <authorList>
            <person name="Spang A."/>
            <person name="Saw J.H."/>
            <person name="Jorgensen S.L."/>
            <person name="Zaremba-Niedzwiedzka K."/>
            <person name="Martijn J."/>
            <person name="Lind A.E."/>
            <person name="van Eijk R."/>
            <person name="Schleper C."/>
            <person name="Guy L."/>
            <person name="Ettema T.J."/>
        </authorList>
    </citation>
    <scope>NUCLEOTIDE SEQUENCE</scope>
</reference>